<dbReference type="AlphaFoldDB" id="A0A8H7AN78"/>
<dbReference type="Gene3D" id="1.10.340.40">
    <property type="entry name" value="Nuclear abundant poly(A) RNA-bind protein 2, N-terminal domain"/>
    <property type="match status" value="1"/>
</dbReference>
<dbReference type="GO" id="GO:0008143">
    <property type="term" value="F:poly(A) binding"/>
    <property type="evidence" value="ECO:0007669"/>
    <property type="project" value="InterPro"/>
</dbReference>
<sequence length="528" mass="57202">MAVQLAVGTPLAEALNTAVHTKLLEVGWGSEDDTSLAEFIVLMLVNGKTEDQIASELASDILPEGEGTQEFARWLFEQVRTLQNGGPSVATETQPEQQSIPSFQDSDEAQRSKGDQQDAPLAYDSDMADGSAAAPGNAPTGPRNLRGGSQSGRGSRIMGQVNRAMDRSNESVLHRVRQGSGTGRINSHMQDAPKGPRNVQTRNVRPGMQKALNGMAMPGNGMVNNNMMNPAQQGQMPMPLSPQQQMEMMAMMEQSARMMAQFMPGMISPTMNPNVQQNGVQQGKSLFDRVEAGPGKRGRGGRIQRNGSLRNNSAGSGTGRDTAMDLSDKPLDKNLSSSMEPESSQPQASDPSTTMCRFNLRCTNKSCGFVHQSPAAPEGITVDMTDTCTFGAACKNAKCTARHPSPAQIKAHQSEEQCKFFPYCTNPSCPFKHPSMPMCRNGADCTVPHCKFTHLQTACKYNPCKNVRCPYKHAEGQRGSYSDKVWTADGAKKEENGHVSERKFVEEDGEEELIKPEDVAAQAAELIT</sequence>
<dbReference type="Proteomes" id="UP000606974">
    <property type="component" value="Unassembled WGS sequence"/>
</dbReference>
<feature type="compositionally biased region" description="Basic and acidic residues" evidence="8">
    <location>
        <begin position="164"/>
        <end position="173"/>
    </location>
</feature>
<dbReference type="FunFam" id="4.10.1000.40:FF:000002">
    <property type="entry name" value="Nuclear polyadenylated RNA-binding protein Nab2"/>
    <property type="match status" value="1"/>
</dbReference>
<dbReference type="GO" id="GO:0043488">
    <property type="term" value="P:regulation of mRNA stability"/>
    <property type="evidence" value="ECO:0007669"/>
    <property type="project" value="InterPro"/>
</dbReference>
<feature type="domain" description="Nab2-like CCCH zinc finger" evidence="9">
    <location>
        <begin position="459"/>
        <end position="478"/>
    </location>
</feature>
<comment type="caution">
    <text evidence="10">The sequence shown here is derived from an EMBL/GenBank/DDBJ whole genome shotgun (WGS) entry which is preliminary data.</text>
</comment>
<evidence type="ECO:0000256" key="6">
    <source>
        <dbReference type="ARBA" id="ARBA00022833"/>
    </source>
</evidence>
<proteinExistence type="inferred from homology"/>
<evidence type="ECO:0000313" key="11">
    <source>
        <dbReference type="Proteomes" id="UP000606974"/>
    </source>
</evidence>
<feature type="compositionally biased region" description="Polar residues" evidence="8">
    <location>
        <begin position="85"/>
        <end position="104"/>
    </location>
</feature>
<dbReference type="GO" id="GO:0005634">
    <property type="term" value="C:nucleus"/>
    <property type="evidence" value="ECO:0007669"/>
    <property type="project" value="UniProtKB-SubCell"/>
</dbReference>
<keyword evidence="6" id="KW-0862">Zinc</keyword>
<organism evidence="10 11">
    <name type="scientific">Endocarpon pusillum</name>
    <dbReference type="NCBI Taxonomy" id="364733"/>
    <lineage>
        <taxon>Eukaryota</taxon>
        <taxon>Fungi</taxon>
        <taxon>Dikarya</taxon>
        <taxon>Ascomycota</taxon>
        <taxon>Pezizomycotina</taxon>
        <taxon>Eurotiomycetes</taxon>
        <taxon>Chaetothyriomycetidae</taxon>
        <taxon>Verrucariales</taxon>
        <taxon>Verrucariaceae</taxon>
        <taxon>Endocarpon</taxon>
    </lineage>
</organism>
<comment type="similarity">
    <text evidence="2">Belongs to the ZC3H14 family.</text>
</comment>
<accession>A0A8H7AN78</accession>
<keyword evidence="7" id="KW-0539">Nucleus</keyword>
<dbReference type="Pfam" id="PF22683">
    <property type="entry name" value="Nab2-like_zf-CCCH"/>
    <property type="match status" value="1"/>
</dbReference>
<evidence type="ECO:0000256" key="4">
    <source>
        <dbReference type="ARBA" id="ARBA00022737"/>
    </source>
</evidence>
<dbReference type="InterPro" id="IPR040366">
    <property type="entry name" value="Nab2/ZC3H14"/>
</dbReference>
<evidence type="ECO:0000256" key="1">
    <source>
        <dbReference type="ARBA" id="ARBA00004123"/>
    </source>
</evidence>
<keyword evidence="4" id="KW-0677">Repeat</keyword>
<dbReference type="PANTHER" id="PTHR14738:SF29">
    <property type="entry name" value="ZINC FINGER CCCH DOMAIN-CONTAINING PROTEIN 14"/>
    <property type="match status" value="1"/>
</dbReference>
<dbReference type="PANTHER" id="PTHR14738">
    <property type="entry name" value="ZINC FINGER CCCH DOMAIN-CONTAINING PROTEIN 14"/>
    <property type="match status" value="1"/>
</dbReference>
<dbReference type="GO" id="GO:0008270">
    <property type="term" value="F:zinc ion binding"/>
    <property type="evidence" value="ECO:0007669"/>
    <property type="project" value="UniProtKB-KW"/>
</dbReference>
<evidence type="ECO:0000259" key="9">
    <source>
        <dbReference type="Pfam" id="PF22683"/>
    </source>
</evidence>
<dbReference type="GO" id="GO:0005737">
    <property type="term" value="C:cytoplasm"/>
    <property type="evidence" value="ECO:0007669"/>
    <property type="project" value="TreeGrafter"/>
</dbReference>
<keyword evidence="5" id="KW-0863">Zinc-finger</keyword>
<protein>
    <recommendedName>
        <fullName evidence="9">Nab2-like CCCH zinc finger domain-containing protein</fullName>
    </recommendedName>
</protein>
<feature type="region of interest" description="Disordered" evidence="8">
    <location>
        <begin position="290"/>
        <end position="353"/>
    </location>
</feature>
<comment type="subcellular location">
    <subcellularLocation>
        <location evidence="1">Nucleus</location>
    </subcellularLocation>
</comment>
<evidence type="ECO:0000256" key="7">
    <source>
        <dbReference type="ARBA" id="ARBA00023242"/>
    </source>
</evidence>
<evidence type="ECO:0000256" key="5">
    <source>
        <dbReference type="ARBA" id="ARBA00022771"/>
    </source>
</evidence>
<feature type="compositionally biased region" description="Low complexity" evidence="8">
    <location>
        <begin position="146"/>
        <end position="156"/>
    </location>
</feature>
<dbReference type="EMBL" id="JAACFV010000033">
    <property type="protein sequence ID" value="KAF7510181.1"/>
    <property type="molecule type" value="Genomic_DNA"/>
</dbReference>
<dbReference type="Pfam" id="PF14608">
    <property type="entry name" value="zf-CCCH_2"/>
    <property type="match status" value="3"/>
</dbReference>
<dbReference type="Gene3D" id="4.10.1000.30">
    <property type="match status" value="1"/>
</dbReference>
<feature type="compositionally biased region" description="Basic and acidic residues" evidence="8">
    <location>
        <begin position="322"/>
        <end position="332"/>
    </location>
</feature>
<name>A0A8H7AN78_9EURO</name>
<evidence type="ECO:0000256" key="3">
    <source>
        <dbReference type="ARBA" id="ARBA00022723"/>
    </source>
</evidence>
<evidence type="ECO:0000256" key="2">
    <source>
        <dbReference type="ARBA" id="ARBA00008423"/>
    </source>
</evidence>
<dbReference type="Gene3D" id="4.10.1000.40">
    <property type="match status" value="1"/>
</dbReference>
<gene>
    <name evidence="10" type="ORF">GJ744_007080</name>
</gene>
<evidence type="ECO:0000313" key="10">
    <source>
        <dbReference type="EMBL" id="KAF7510181.1"/>
    </source>
</evidence>
<feature type="compositionally biased region" description="Polar residues" evidence="8">
    <location>
        <begin position="305"/>
        <end position="315"/>
    </location>
</feature>
<keyword evidence="3" id="KW-0479">Metal-binding</keyword>
<feature type="region of interest" description="Disordered" evidence="8">
    <location>
        <begin position="85"/>
        <end position="201"/>
    </location>
</feature>
<dbReference type="InterPro" id="IPR043094">
    <property type="entry name" value="Nab2/ZC3H14_N_sf"/>
</dbReference>
<reference evidence="10" key="1">
    <citation type="submission" date="2020-02" db="EMBL/GenBank/DDBJ databases">
        <authorList>
            <person name="Palmer J.M."/>
        </authorList>
    </citation>
    <scope>NUCLEOTIDE SEQUENCE</scope>
    <source>
        <strain evidence="10">EPUS1.4</strain>
        <tissue evidence="10">Thallus</tissue>
    </source>
</reference>
<feature type="compositionally biased region" description="Low complexity" evidence="8">
    <location>
        <begin position="336"/>
        <end position="349"/>
    </location>
</feature>
<evidence type="ECO:0000256" key="8">
    <source>
        <dbReference type="SAM" id="MobiDB-lite"/>
    </source>
</evidence>
<dbReference type="OrthoDB" id="438553at2759"/>
<dbReference type="InterPro" id="IPR055046">
    <property type="entry name" value="Nab2-like_Znf-CCCH"/>
</dbReference>
<keyword evidence="11" id="KW-1185">Reference proteome</keyword>